<sequence length="893" mass="99645">MADMPTMDEAEALPIAMSREVFEDPEDPRCFVLVDGQAVGVVPGDTTMQGLLTGQEDALGGVGTAGKGVRVMQFGGERNSNVMEDKDLGGMLGMKEDKMDVTGTVEVVHVDCDKTLEVMHIDAGKQVQVIHIEGGGKLDFIGGDQGDNVKVVVPSSTPSISFRASKGPLGQQDAQAPIRRVVTTTQTRNPIAPTLCSLNQPVAQPIIVSTGKSSLAPSHTYCRLPPVTFPPIEKSQNITAHGIGSNIIISGTKEVLGDAEDTLDNAIIISWPTIPPEEIENTVGTQTEPCEDSGSGLNLFFCTFHSDGSVETYCDFPVHHNKGVSTEGRARCADRGKVDKHYLKKEEDSILLTVEEEEEEEVNEDMRQPRTDQRFSRSGRILKGKGPLFRAEAGLCEEDIRGDPDFEVHEEEEEAGETVPQSHSHRRKRGRKRKKRPPSPDNFEEDLQLATEKTEKEELEAKQEPAVKEEAEGENEVALEILRKKGYGLRTKRRLKKLTDMHYLQEQMVRRQPDHSRLFPCRVCDRSFPTFFRLQRHAKEEHNLTNFSFPCDVCGMAFTRPHNLERHKDTKHATGQKRFPCEHCGRRFARQDVLSVHVSMVHLRRASGQKGAVPHAGAHHCTGCDNFFSREQRLREHRKGDFSCGECGITFECRTALRLHLYKSHPTTCGECGKVCNSKQQMYFHRQTHAPKFVCKFCDKGFMWRSQYAVHMATHTGDRPVPCDVCGKSFAHKVAVSKHKWQEHNENNKKFKCEQCGKCFVYRGKLASHMRSHTGEKPFTCQACSSTFSQRSNLNAHIKSVHGVVVKSVNSDGTTHTELVKYKRPKKAPPTPSVPQATHPTTEVGATGIPQEVELPPPPSQPPHIDIQDQVHMSESSLETEAAVYQIVYAYPQ</sequence>
<evidence type="ECO:0000256" key="4">
    <source>
        <dbReference type="ARBA" id="ARBA00022737"/>
    </source>
</evidence>
<keyword evidence="4" id="KW-0677">Repeat</keyword>
<accession>A0A0P4WNF1</accession>
<feature type="region of interest" description="Disordered" evidence="12">
    <location>
        <begin position="823"/>
        <end position="876"/>
    </location>
</feature>
<keyword evidence="8" id="KW-0238">DNA-binding</keyword>
<feature type="compositionally biased region" description="Basic residues" evidence="12">
    <location>
        <begin position="423"/>
        <end position="437"/>
    </location>
</feature>
<evidence type="ECO:0000259" key="13">
    <source>
        <dbReference type="PROSITE" id="PS50157"/>
    </source>
</evidence>
<feature type="domain" description="C2H2-type" evidence="13">
    <location>
        <begin position="579"/>
        <end position="607"/>
    </location>
</feature>
<evidence type="ECO:0000256" key="10">
    <source>
        <dbReference type="ARBA" id="ARBA00023242"/>
    </source>
</evidence>
<keyword evidence="5 11" id="KW-0863">Zinc-finger</keyword>
<feature type="compositionally biased region" description="Basic and acidic residues" evidence="12">
    <location>
        <begin position="364"/>
        <end position="375"/>
    </location>
</feature>
<comment type="subcellular location">
    <subcellularLocation>
        <location evidence="2">Nucleus</location>
    </subcellularLocation>
</comment>
<dbReference type="GO" id="GO:0005634">
    <property type="term" value="C:nucleus"/>
    <property type="evidence" value="ECO:0007669"/>
    <property type="project" value="UniProtKB-SubCell"/>
</dbReference>
<proteinExistence type="predicted"/>
<keyword evidence="10" id="KW-0539">Nucleus</keyword>
<evidence type="ECO:0000256" key="8">
    <source>
        <dbReference type="ARBA" id="ARBA00023125"/>
    </source>
</evidence>
<dbReference type="FunFam" id="3.30.160.60:FF:000097">
    <property type="entry name" value="Zinc finger protein"/>
    <property type="match status" value="1"/>
</dbReference>
<keyword evidence="9" id="KW-0804">Transcription</keyword>
<feature type="domain" description="C2H2-type" evidence="13">
    <location>
        <begin position="751"/>
        <end position="778"/>
    </location>
</feature>
<dbReference type="InterPro" id="IPR013087">
    <property type="entry name" value="Znf_C2H2_type"/>
</dbReference>
<dbReference type="Gene3D" id="3.30.160.60">
    <property type="entry name" value="Classic Zinc Finger"/>
    <property type="match status" value="6"/>
</dbReference>
<keyword evidence="6" id="KW-0862">Zinc</keyword>
<evidence type="ECO:0000256" key="12">
    <source>
        <dbReference type="SAM" id="MobiDB-lite"/>
    </source>
</evidence>
<feature type="domain" description="C2H2-type" evidence="13">
    <location>
        <begin position="693"/>
        <end position="720"/>
    </location>
</feature>
<dbReference type="Pfam" id="PF00096">
    <property type="entry name" value="zf-C2H2"/>
    <property type="match status" value="4"/>
</dbReference>
<dbReference type="GO" id="GO:0003677">
    <property type="term" value="F:DNA binding"/>
    <property type="evidence" value="ECO:0007669"/>
    <property type="project" value="UniProtKB-KW"/>
</dbReference>
<comment type="function">
    <text evidence="1">May be involved in transcriptional regulation.</text>
</comment>
<evidence type="ECO:0000256" key="9">
    <source>
        <dbReference type="ARBA" id="ARBA00023163"/>
    </source>
</evidence>
<keyword evidence="3" id="KW-0479">Metal-binding</keyword>
<evidence type="ECO:0000256" key="7">
    <source>
        <dbReference type="ARBA" id="ARBA00023015"/>
    </source>
</evidence>
<feature type="domain" description="C2H2-type" evidence="13">
    <location>
        <begin position="721"/>
        <end position="749"/>
    </location>
</feature>
<dbReference type="FunFam" id="3.30.160.60:FF:000100">
    <property type="entry name" value="Zinc finger 45-like"/>
    <property type="match status" value="1"/>
</dbReference>
<evidence type="ECO:0000256" key="11">
    <source>
        <dbReference type="PROSITE-ProRule" id="PRU00042"/>
    </source>
</evidence>
<feature type="domain" description="C2H2-type" evidence="13">
    <location>
        <begin position="642"/>
        <end position="665"/>
    </location>
</feature>
<feature type="region of interest" description="Disordered" evidence="12">
    <location>
        <begin position="354"/>
        <end position="379"/>
    </location>
</feature>
<dbReference type="SMART" id="SM00355">
    <property type="entry name" value="ZnF_C2H2"/>
    <property type="match status" value="10"/>
</dbReference>
<dbReference type="InterPro" id="IPR036236">
    <property type="entry name" value="Znf_C2H2_sf"/>
</dbReference>
<evidence type="ECO:0000256" key="1">
    <source>
        <dbReference type="ARBA" id="ARBA00003767"/>
    </source>
</evidence>
<dbReference type="GO" id="GO:0000122">
    <property type="term" value="P:negative regulation of transcription by RNA polymerase II"/>
    <property type="evidence" value="ECO:0007669"/>
    <property type="project" value="UniProtKB-ARBA"/>
</dbReference>
<feature type="domain" description="C2H2-type" evidence="13">
    <location>
        <begin position="519"/>
        <end position="542"/>
    </location>
</feature>
<organism evidence="14">
    <name type="scientific">Scylla olivacea</name>
    <name type="common">Orange mud crab</name>
    <name type="synonym">Cancer olivacea</name>
    <dbReference type="NCBI Taxonomy" id="85551"/>
    <lineage>
        <taxon>Eukaryota</taxon>
        <taxon>Metazoa</taxon>
        <taxon>Ecdysozoa</taxon>
        <taxon>Arthropoda</taxon>
        <taxon>Crustacea</taxon>
        <taxon>Multicrustacea</taxon>
        <taxon>Malacostraca</taxon>
        <taxon>Eumalacostraca</taxon>
        <taxon>Eucarida</taxon>
        <taxon>Decapoda</taxon>
        <taxon>Pleocyemata</taxon>
        <taxon>Brachyura</taxon>
        <taxon>Eubrachyura</taxon>
        <taxon>Portunoidea</taxon>
        <taxon>Portunidae</taxon>
        <taxon>Portuninae</taxon>
        <taxon>Scylla</taxon>
    </lineage>
</organism>
<keyword evidence="7" id="KW-0805">Transcription regulation</keyword>
<evidence type="ECO:0000256" key="5">
    <source>
        <dbReference type="ARBA" id="ARBA00022771"/>
    </source>
</evidence>
<dbReference type="PANTHER" id="PTHR47772">
    <property type="entry name" value="ZINC FINGER PROTEIN 200"/>
    <property type="match status" value="1"/>
</dbReference>
<dbReference type="EMBL" id="GDRN01076574">
    <property type="protein sequence ID" value="JAI62879.1"/>
    <property type="molecule type" value="Transcribed_RNA"/>
</dbReference>
<dbReference type="AlphaFoldDB" id="A0A0P4WNF1"/>
<dbReference type="PROSITE" id="PS50157">
    <property type="entry name" value="ZINC_FINGER_C2H2_2"/>
    <property type="match status" value="8"/>
</dbReference>
<dbReference type="PANTHER" id="PTHR47772:SF13">
    <property type="entry name" value="GASTRULA ZINC FINGER PROTEIN XLCGF49.1-LIKE-RELATED"/>
    <property type="match status" value="1"/>
</dbReference>
<evidence type="ECO:0000313" key="14">
    <source>
        <dbReference type="EMBL" id="JAI62879.1"/>
    </source>
</evidence>
<feature type="domain" description="C2H2-type" evidence="13">
    <location>
        <begin position="549"/>
        <end position="577"/>
    </location>
</feature>
<evidence type="ECO:0000256" key="3">
    <source>
        <dbReference type="ARBA" id="ARBA00022723"/>
    </source>
</evidence>
<feature type="domain" description="C2H2-type" evidence="13">
    <location>
        <begin position="779"/>
        <end position="802"/>
    </location>
</feature>
<dbReference type="InterPro" id="IPR050636">
    <property type="entry name" value="C2H2-ZF_domain-containing"/>
</dbReference>
<dbReference type="PROSITE" id="PS00028">
    <property type="entry name" value="ZINC_FINGER_C2H2_1"/>
    <property type="match status" value="8"/>
</dbReference>
<reference evidence="14" key="1">
    <citation type="submission" date="2015-09" db="EMBL/GenBank/DDBJ databases">
        <title>Scylla olivacea transcriptome.</title>
        <authorList>
            <person name="Ikhwanuddin M."/>
        </authorList>
    </citation>
    <scope>NUCLEOTIDE SEQUENCE</scope>
</reference>
<feature type="compositionally biased region" description="Acidic residues" evidence="12">
    <location>
        <begin position="354"/>
        <end position="363"/>
    </location>
</feature>
<evidence type="ECO:0000256" key="2">
    <source>
        <dbReference type="ARBA" id="ARBA00004123"/>
    </source>
</evidence>
<dbReference type="SUPFAM" id="SSF57667">
    <property type="entry name" value="beta-beta-alpha zinc fingers"/>
    <property type="match status" value="5"/>
</dbReference>
<protein>
    <recommendedName>
        <fullName evidence="13">C2H2-type domain-containing protein</fullName>
    </recommendedName>
</protein>
<feature type="region of interest" description="Disordered" evidence="12">
    <location>
        <begin position="408"/>
        <end position="447"/>
    </location>
</feature>
<dbReference type="FunFam" id="3.30.160.60:FF:001465">
    <property type="entry name" value="Zinc finger protein 560"/>
    <property type="match status" value="1"/>
</dbReference>
<name>A0A0P4WNF1_SCYOL</name>
<dbReference type="GO" id="GO:0008270">
    <property type="term" value="F:zinc ion binding"/>
    <property type="evidence" value="ECO:0007669"/>
    <property type="project" value="UniProtKB-KW"/>
</dbReference>
<dbReference type="EMBL" id="GDRN01076573">
    <property type="protein sequence ID" value="JAI62880.1"/>
    <property type="molecule type" value="Transcribed_RNA"/>
</dbReference>
<evidence type="ECO:0000256" key="6">
    <source>
        <dbReference type="ARBA" id="ARBA00022833"/>
    </source>
</evidence>